<sequence length="293" mass="33543">MLDIMLPFWGEPRYLYETVEAVLSQTDERWHLTVVDDCYPDAGVPEYFERLDHPRVTYIRNEKNLGITENYERCIEMTSADLVMLLGCDDIMQPDYVARVLTLHEKFPQADIFQPGVQPIDSRGRPVSTLTDSIKRMVMPRTRQPLLLSGEELAASLLKADWLYWPSLTFRREALVSTPFRPGFPIIQDLALVIDIIAAGGCLLLDPHVCFSYRRHEESASSTSLFDGRRFAGERTYFSLAARIMRRNGWHRAARAARRHTISRAHALSLLPTALRRQDSTAVRTLATHVLAR</sequence>
<evidence type="ECO:0000313" key="5">
    <source>
        <dbReference type="EMBL" id="VEI16089.1"/>
    </source>
</evidence>
<comment type="similarity">
    <text evidence="1">Belongs to the glycosyltransferase 2 family.</text>
</comment>
<proteinExistence type="inferred from homology"/>
<reference evidence="5 6" key="1">
    <citation type="submission" date="2018-12" db="EMBL/GenBank/DDBJ databases">
        <authorList>
            <consortium name="Pathogen Informatics"/>
        </authorList>
    </citation>
    <scope>NUCLEOTIDE SEQUENCE [LARGE SCALE GENOMIC DNA]</scope>
    <source>
        <strain evidence="5 6">NCTC10951</strain>
    </source>
</reference>
<dbReference type="PANTHER" id="PTHR43685">
    <property type="entry name" value="GLYCOSYLTRANSFERASE"/>
    <property type="match status" value="1"/>
</dbReference>
<evidence type="ECO:0000256" key="3">
    <source>
        <dbReference type="ARBA" id="ARBA00022679"/>
    </source>
</evidence>
<organism evidence="5 6">
    <name type="scientific">Actinomyces viscosus</name>
    <dbReference type="NCBI Taxonomy" id="1656"/>
    <lineage>
        <taxon>Bacteria</taxon>
        <taxon>Bacillati</taxon>
        <taxon>Actinomycetota</taxon>
        <taxon>Actinomycetes</taxon>
        <taxon>Actinomycetales</taxon>
        <taxon>Actinomycetaceae</taxon>
        <taxon>Actinomyces</taxon>
    </lineage>
</organism>
<dbReference type="Gene3D" id="3.90.550.10">
    <property type="entry name" value="Spore Coat Polysaccharide Biosynthesis Protein SpsA, Chain A"/>
    <property type="match status" value="1"/>
</dbReference>
<keyword evidence="3 5" id="KW-0808">Transferase</keyword>
<evidence type="ECO:0000313" key="6">
    <source>
        <dbReference type="Proteomes" id="UP000268658"/>
    </source>
</evidence>
<gene>
    <name evidence="5" type="ORF">NCTC10951_01496</name>
</gene>
<feature type="domain" description="Glycosyltransferase 2-like" evidence="4">
    <location>
        <begin position="4"/>
        <end position="113"/>
    </location>
</feature>
<name>A0A448PL77_ACTVI</name>
<evidence type="ECO:0000256" key="2">
    <source>
        <dbReference type="ARBA" id="ARBA00022676"/>
    </source>
</evidence>
<dbReference type="AlphaFoldDB" id="A0A448PL77"/>
<dbReference type="SUPFAM" id="SSF53448">
    <property type="entry name" value="Nucleotide-diphospho-sugar transferases"/>
    <property type="match status" value="1"/>
</dbReference>
<dbReference type="OrthoDB" id="9802649at2"/>
<dbReference type="InterPro" id="IPR029044">
    <property type="entry name" value="Nucleotide-diphossugar_trans"/>
</dbReference>
<dbReference type="InterPro" id="IPR001173">
    <property type="entry name" value="Glyco_trans_2-like"/>
</dbReference>
<dbReference type="GO" id="GO:0016757">
    <property type="term" value="F:glycosyltransferase activity"/>
    <property type="evidence" value="ECO:0007669"/>
    <property type="project" value="UniProtKB-KW"/>
</dbReference>
<dbReference type="Pfam" id="PF00535">
    <property type="entry name" value="Glycos_transf_2"/>
    <property type="match status" value="1"/>
</dbReference>
<keyword evidence="2" id="KW-0328">Glycosyltransferase</keyword>
<dbReference type="Proteomes" id="UP000268658">
    <property type="component" value="Chromosome"/>
</dbReference>
<accession>A0A448PL77</accession>
<dbReference type="EMBL" id="LR134477">
    <property type="protein sequence ID" value="VEI16089.1"/>
    <property type="molecule type" value="Genomic_DNA"/>
</dbReference>
<dbReference type="RefSeq" id="WP_126414078.1">
    <property type="nucleotide sequence ID" value="NZ_JASPER010000006.1"/>
</dbReference>
<protein>
    <submittedName>
        <fullName evidence="5">Putative glycosyl transferase</fullName>
    </submittedName>
</protein>
<evidence type="ECO:0000259" key="4">
    <source>
        <dbReference type="Pfam" id="PF00535"/>
    </source>
</evidence>
<dbReference type="PANTHER" id="PTHR43685:SF5">
    <property type="entry name" value="GLYCOSYLTRANSFERASE EPSE-RELATED"/>
    <property type="match status" value="1"/>
</dbReference>
<dbReference type="InterPro" id="IPR050834">
    <property type="entry name" value="Glycosyltransf_2"/>
</dbReference>
<evidence type="ECO:0000256" key="1">
    <source>
        <dbReference type="ARBA" id="ARBA00006739"/>
    </source>
</evidence>
<dbReference type="KEGG" id="avc:NCTC10951_01496"/>